<keyword evidence="1" id="KW-1133">Transmembrane helix</keyword>
<dbReference type="InterPro" id="IPR001036">
    <property type="entry name" value="Acrflvin-R"/>
</dbReference>
<dbReference type="AlphaFoldDB" id="M6BZP9"/>
<dbReference type="GO" id="GO:0042910">
    <property type="term" value="F:xenobiotic transmembrane transporter activity"/>
    <property type="evidence" value="ECO:0007669"/>
    <property type="project" value="TreeGrafter"/>
</dbReference>
<dbReference type="Pfam" id="PF00873">
    <property type="entry name" value="ACR_tran"/>
    <property type="match status" value="1"/>
</dbReference>
<dbReference type="Proteomes" id="UP000011873">
    <property type="component" value="Unassembled WGS sequence"/>
</dbReference>
<dbReference type="PANTHER" id="PTHR32063">
    <property type="match status" value="1"/>
</dbReference>
<dbReference type="PATRIC" id="fig|1218567.3.peg.755"/>
<dbReference type="EMBL" id="ANMU01000033">
    <property type="protein sequence ID" value="EMJ83956.1"/>
    <property type="molecule type" value="Genomic_DNA"/>
</dbReference>
<keyword evidence="1" id="KW-0472">Membrane</keyword>
<proteinExistence type="predicted"/>
<feature type="transmembrane region" description="Helical" evidence="1">
    <location>
        <begin position="40"/>
        <end position="57"/>
    </location>
</feature>
<dbReference type="Gene3D" id="1.20.1640.10">
    <property type="entry name" value="Multidrug efflux transporter AcrB transmembrane domain"/>
    <property type="match status" value="1"/>
</dbReference>
<name>M6BZP9_LEPBO</name>
<dbReference type="SUPFAM" id="SSF82866">
    <property type="entry name" value="Multidrug efflux transporter AcrB transmembrane domain"/>
    <property type="match status" value="1"/>
</dbReference>
<dbReference type="PANTHER" id="PTHR32063:SF19">
    <property type="entry name" value="CATION EFFLUX SYSTEM PROTEIN CUSA"/>
    <property type="match status" value="1"/>
</dbReference>
<organism evidence="2 3">
    <name type="scientific">Leptospira borgpetersenii serovar Hardjo-bovis str. Sponselee</name>
    <dbReference type="NCBI Taxonomy" id="1303729"/>
    <lineage>
        <taxon>Bacteria</taxon>
        <taxon>Pseudomonadati</taxon>
        <taxon>Spirochaetota</taxon>
        <taxon>Spirochaetia</taxon>
        <taxon>Leptospirales</taxon>
        <taxon>Leptospiraceae</taxon>
        <taxon>Leptospira</taxon>
    </lineage>
</organism>
<protein>
    <submittedName>
        <fullName evidence="2">RND transporter, Hydrophobe/Amphiphile Efflux-1 (HAE1)/Heavy Metal Efflux (HME) family, permease protein</fullName>
    </submittedName>
</protein>
<dbReference type="GO" id="GO:0005886">
    <property type="term" value="C:plasma membrane"/>
    <property type="evidence" value="ECO:0007669"/>
    <property type="project" value="TreeGrafter"/>
</dbReference>
<evidence type="ECO:0000313" key="2">
    <source>
        <dbReference type="EMBL" id="EMJ83956.1"/>
    </source>
</evidence>
<accession>M6BZP9</accession>
<sequence>MLLYLDRSYEDALKKGKLKTEEEWIDVVFHGAVHRVRPKIMTVLAAMMGLLPILWSSSTGSDVMKWIAAPMVGGLATSFILELLEVISKIRYPCLKCRLRSF</sequence>
<evidence type="ECO:0000256" key="1">
    <source>
        <dbReference type="SAM" id="Phobius"/>
    </source>
</evidence>
<feature type="transmembrane region" description="Helical" evidence="1">
    <location>
        <begin position="63"/>
        <end position="84"/>
    </location>
</feature>
<gene>
    <name evidence="2" type="ORF">LEP1GSC016_1276</name>
</gene>
<keyword evidence="1" id="KW-0812">Transmembrane</keyword>
<reference evidence="2 3" key="1">
    <citation type="submission" date="2013-01" db="EMBL/GenBank/DDBJ databases">
        <authorList>
            <person name="Harkins D.M."/>
            <person name="Durkin A.S."/>
            <person name="Brinkac L.M."/>
            <person name="Haft D.H."/>
            <person name="Selengut J.D."/>
            <person name="Sanka R."/>
            <person name="DePew J."/>
            <person name="Purushe J."/>
            <person name="Galloway R.L."/>
            <person name="Vinetz J.M."/>
            <person name="Sutton G.G."/>
            <person name="Nierman W.C."/>
            <person name="Fouts D.E."/>
        </authorList>
    </citation>
    <scope>NUCLEOTIDE SEQUENCE [LARGE SCALE GENOMIC DNA]</scope>
    <source>
        <strain evidence="2 3">Sponselee CDC</strain>
    </source>
</reference>
<comment type="caution">
    <text evidence="2">The sequence shown here is derived from an EMBL/GenBank/DDBJ whole genome shotgun (WGS) entry which is preliminary data.</text>
</comment>
<evidence type="ECO:0000313" key="3">
    <source>
        <dbReference type="Proteomes" id="UP000011873"/>
    </source>
</evidence>